<sequence length="243" mass="25495">MATRRHRGAHPRSADASGGDALSIASQDDGAMHSHAGGPSGLDDIDVEVGSDAVELRQRAAAAGGLGETERAALTAQRQRDLEAARAGPPNQTPQFWLGVVIGACLSVLVVPFALWLWSASNPERVILPVGAAGSTPITRRRALYFGVLLGAGCSTAVIGVALSIYVLAATKWSLFVLCATVPACVVGPIVAFRGIAGWANLKRKYRMKSYDLWALGLLAFMAVIGLLVFMIHLLVDGLSHAM</sequence>
<accession>A0A7S1W2P2</accession>
<feature type="transmembrane region" description="Helical" evidence="2">
    <location>
        <begin position="213"/>
        <end position="236"/>
    </location>
</feature>
<reference evidence="3" key="1">
    <citation type="submission" date="2021-01" db="EMBL/GenBank/DDBJ databases">
        <authorList>
            <person name="Corre E."/>
            <person name="Pelletier E."/>
            <person name="Niang G."/>
            <person name="Scheremetjew M."/>
            <person name="Finn R."/>
            <person name="Kale V."/>
            <person name="Holt S."/>
            <person name="Cochrane G."/>
            <person name="Meng A."/>
            <person name="Brown T."/>
            <person name="Cohen L."/>
        </authorList>
    </citation>
    <scope>NUCLEOTIDE SEQUENCE</scope>
    <source>
        <strain evidence="3">CCAP 1951/1</strain>
    </source>
</reference>
<dbReference type="EMBL" id="HBGF01044904">
    <property type="protein sequence ID" value="CAD9145684.1"/>
    <property type="molecule type" value="Transcribed_RNA"/>
</dbReference>
<evidence type="ECO:0000313" key="3">
    <source>
        <dbReference type="EMBL" id="CAD9145684.1"/>
    </source>
</evidence>
<keyword evidence="2" id="KW-0812">Transmembrane</keyword>
<proteinExistence type="predicted"/>
<evidence type="ECO:0000256" key="2">
    <source>
        <dbReference type="SAM" id="Phobius"/>
    </source>
</evidence>
<gene>
    <name evidence="3" type="ORF">NDES1114_LOCUS30085</name>
</gene>
<evidence type="ECO:0008006" key="4">
    <source>
        <dbReference type="Google" id="ProtNLM"/>
    </source>
</evidence>
<feature type="transmembrane region" description="Helical" evidence="2">
    <location>
        <begin position="143"/>
        <end position="167"/>
    </location>
</feature>
<dbReference type="AlphaFoldDB" id="A0A7S1W2P2"/>
<keyword evidence="2" id="KW-1133">Transmembrane helix</keyword>
<protein>
    <recommendedName>
        <fullName evidence="4">Transmembrane protein</fullName>
    </recommendedName>
</protein>
<name>A0A7S1W2P2_NEODS</name>
<evidence type="ECO:0000256" key="1">
    <source>
        <dbReference type="SAM" id="MobiDB-lite"/>
    </source>
</evidence>
<feature type="compositionally biased region" description="Basic residues" evidence="1">
    <location>
        <begin position="1"/>
        <end position="10"/>
    </location>
</feature>
<feature type="transmembrane region" description="Helical" evidence="2">
    <location>
        <begin position="173"/>
        <end position="193"/>
    </location>
</feature>
<keyword evidence="2" id="KW-0472">Membrane</keyword>
<feature type="region of interest" description="Disordered" evidence="1">
    <location>
        <begin position="1"/>
        <end position="44"/>
    </location>
</feature>
<feature type="transmembrane region" description="Helical" evidence="2">
    <location>
        <begin position="96"/>
        <end position="118"/>
    </location>
</feature>
<organism evidence="3">
    <name type="scientific">Neobodo designis</name>
    <name type="common">Flagellated protozoan</name>
    <name type="synonym">Bodo designis</name>
    <dbReference type="NCBI Taxonomy" id="312471"/>
    <lineage>
        <taxon>Eukaryota</taxon>
        <taxon>Discoba</taxon>
        <taxon>Euglenozoa</taxon>
        <taxon>Kinetoplastea</taxon>
        <taxon>Metakinetoplastina</taxon>
        <taxon>Neobodonida</taxon>
        <taxon>Neobodo</taxon>
    </lineage>
</organism>